<reference evidence="1" key="1">
    <citation type="submission" date="2020-08" db="EMBL/GenBank/DDBJ databases">
        <title>Multicomponent nature underlies the extraordinary mechanical properties of spider dragline silk.</title>
        <authorList>
            <person name="Kono N."/>
            <person name="Nakamura H."/>
            <person name="Mori M."/>
            <person name="Yoshida Y."/>
            <person name="Ohtoshi R."/>
            <person name="Malay A.D."/>
            <person name="Moran D.A.P."/>
            <person name="Tomita M."/>
            <person name="Numata K."/>
            <person name="Arakawa K."/>
        </authorList>
    </citation>
    <scope>NUCLEOTIDE SEQUENCE</scope>
</reference>
<dbReference type="AlphaFoldDB" id="A0A8X6V751"/>
<accession>A0A8X6V751</accession>
<evidence type="ECO:0000313" key="1">
    <source>
        <dbReference type="EMBL" id="GFY07357.1"/>
    </source>
</evidence>
<comment type="caution">
    <text evidence="1">The sequence shown here is derived from an EMBL/GenBank/DDBJ whole genome shotgun (WGS) entry which is preliminary data.</text>
</comment>
<name>A0A8X6V751_TRICX</name>
<dbReference type="EMBL" id="BMAU01021272">
    <property type="protein sequence ID" value="GFY07357.1"/>
    <property type="molecule type" value="Genomic_DNA"/>
</dbReference>
<protein>
    <submittedName>
        <fullName evidence="1">Uncharacterized protein</fullName>
    </submittedName>
</protein>
<organism evidence="1 2">
    <name type="scientific">Trichonephila clavipes</name>
    <name type="common">Golden silk orbweaver</name>
    <name type="synonym">Nephila clavipes</name>
    <dbReference type="NCBI Taxonomy" id="2585209"/>
    <lineage>
        <taxon>Eukaryota</taxon>
        <taxon>Metazoa</taxon>
        <taxon>Ecdysozoa</taxon>
        <taxon>Arthropoda</taxon>
        <taxon>Chelicerata</taxon>
        <taxon>Arachnida</taxon>
        <taxon>Araneae</taxon>
        <taxon>Araneomorphae</taxon>
        <taxon>Entelegynae</taxon>
        <taxon>Araneoidea</taxon>
        <taxon>Nephilidae</taxon>
        <taxon>Trichonephila</taxon>
    </lineage>
</organism>
<gene>
    <name evidence="1" type="ORF">TNCV_5085421</name>
</gene>
<dbReference type="Proteomes" id="UP000887159">
    <property type="component" value="Unassembled WGS sequence"/>
</dbReference>
<keyword evidence="2" id="KW-1185">Reference proteome</keyword>
<evidence type="ECO:0000313" key="2">
    <source>
        <dbReference type="Proteomes" id="UP000887159"/>
    </source>
</evidence>
<proteinExistence type="predicted"/>
<sequence>MAFHPFAAVHLLHAAGLKRRRRKRVRLLKYQCWLIMQLSWWLRELTGSFLALPKRSRVSLLPPATACVPTVLLTGLLYPKKGTERTTQNYLRQ</sequence>